<feature type="compositionally biased region" description="Basic and acidic residues" evidence="2">
    <location>
        <begin position="38"/>
        <end position="47"/>
    </location>
</feature>
<evidence type="ECO:0000256" key="1">
    <source>
        <dbReference type="SAM" id="Coils"/>
    </source>
</evidence>
<keyword evidence="1" id="KW-0175">Coiled coil</keyword>
<feature type="region of interest" description="Disordered" evidence="2">
    <location>
        <begin position="774"/>
        <end position="840"/>
    </location>
</feature>
<name>F0WU24_9STRA</name>
<accession>F0WU24</accession>
<sequence length="929" mass="104823">MNTEPNLATNHGTTACAADAANEENTQRPSDLRYASQKRQECRKSNDESILSNGIDKDPGVKVVPVLFSEPGPLYMDLYSRYDGTGAYVKSFRKLPDGRLSKAQACGEVSINDALYALNDCVLNSMPFTEIIELIRAATFPLVVTFHRETTKNVSEESETSHCTKEEDSHRSWGLNFGQMIDWSAKSDRVMDGLRGASRTASLPSTKTRRKRVKKKFQTNDVKTFLKRMGRSKPSSEKDLESTRVVLEHTEMHQQVSSDPSDKLTDASQKSKAYHTTPIFVAVAWERVKDQHDSMKNWDKDDLTETFHFKWYRKTDTKELSVIKGVHSATYNSTLDDVGCLVACRLTSRQYPELVKILEASFRFEMSPSIENTVQHLFGANCGSFSATLASCDSDHFQIKIDKEQGVQLSKISDQNNDAGLIASCLYHRDLQVLLDPLDSVRFILKVKELGTFLGNKIGDVCDMSRTNLKHLESVSCFFLVAPNPEHRDIIAALIRRIRQSKLTAEEEEKARHDEWSFYMDPAYSIHSAEESISSDGEDSSTRQMGQLRERIDELNSSDEQGLSLVKLFGITDGHLDTSKLGSSKPEITQVPSCSKESILTFRDSKTSYDQDHTYSLKRENEILQEKLMSLSITLKSTEDERETCKALLDVKDQRIEGQQLRIYQLETKLDHMKHQNKVLSATASELNIKSSNLEGDVCRLQSDVQKLQTSNDSNSLYTFASEEKWKNELYESQRTIQAKDDRIRALESSIMELQTVDNGLVAKCKSQGKEIDRLRRYQERTQNSLEEKRLKDESRANKSKGKSSELEQFDDAAKRNGQRVHPESSSRSSLPSVPAADSCDHDKSGGVFGLESLFLGAKGSSTMHSKKKRKNSLLEQNQSLQRVVNELTDALHMQREQMEVLREINSALAAKLAPYTNSNPCSEDTSNS</sequence>
<dbReference type="Gene3D" id="2.60.40.2700">
    <property type="match status" value="1"/>
</dbReference>
<dbReference type="EMBL" id="FR824308">
    <property type="protein sequence ID" value="CCA24869.1"/>
    <property type="molecule type" value="Genomic_DNA"/>
</dbReference>
<feature type="coiled-coil region" evidence="1">
    <location>
        <begin position="871"/>
        <end position="905"/>
    </location>
</feature>
<gene>
    <name evidence="3" type="primary">AlNc14C263G9847</name>
    <name evidence="4" type="synonym">AlNc14C266G9898</name>
    <name evidence="3" type="ORF">ALNC14_110130</name>
    <name evidence="4" type="ORF">ALNC14_110970</name>
</gene>
<evidence type="ECO:0000313" key="4">
    <source>
        <dbReference type="EMBL" id="CCA24953.1"/>
    </source>
</evidence>
<evidence type="ECO:0000256" key="2">
    <source>
        <dbReference type="SAM" id="MobiDB-lite"/>
    </source>
</evidence>
<evidence type="ECO:0000313" key="3">
    <source>
        <dbReference type="EMBL" id="CCA24869.1"/>
    </source>
</evidence>
<dbReference type="AlphaFoldDB" id="F0WU24"/>
<protein>
    <submittedName>
        <fullName evidence="3">Uncharacterized protein AlNc14C263G9847</fullName>
    </submittedName>
    <submittedName>
        <fullName evidence="4">Uncharacterized protein AlNc14C266G9898</fullName>
    </submittedName>
</protein>
<dbReference type="EMBL" id="FR824311">
    <property type="protein sequence ID" value="CCA24953.1"/>
    <property type="molecule type" value="Genomic_DNA"/>
</dbReference>
<reference evidence="3" key="1">
    <citation type="journal article" date="2011" name="PLoS Biol.">
        <title>Gene gain and loss during evolution of obligate parasitism in the white rust pathogen of Arabidopsis thaliana.</title>
        <authorList>
            <person name="Kemen E."/>
            <person name="Gardiner A."/>
            <person name="Schultz-Larsen T."/>
            <person name="Kemen A.C."/>
            <person name="Balmuth A.L."/>
            <person name="Robert-Seilaniantz A."/>
            <person name="Bailey K."/>
            <person name="Holub E."/>
            <person name="Studholme D.J."/>
            <person name="Maclean D."/>
            <person name="Jones J.D."/>
        </authorList>
    </citation>
    <scope>NUCLEOTIDE SEQUENCE</scope>
</reference>
<feature type="region of interest" description="Disordered" evidence="2">
    <location>
        <begin position="1"/>
        <end position="51"/>
    </location>
</feature>
<organism evidence="3">
    <name type="scientific">Albugo laibachii Nc14</name>
    <dbReference type="NCBI Taxonomy" id="890382"/>
    <lineage>
        <taxon>Eukaryota</taxon>
        <taxon>Sar</taxon>
        <taxon>Stramenopiles</taxon>
        <taxon>Oomycota</taxon>
        <taxon>Peronosporomycetes</taxon>
        <taxon>Albuginales</taxon>
        <taxon>Albuginaceae</taxon>
        <taxon>Albugo</taxon>
    </lineage>
</organism>
<feature type="compositionally biased region" description="Polar residues" evidence="2">
    <location>
        <begin position="1"/>
        <end position="13"/>
    </location>
</feature>
<proteinExistence type="predicted"/>
<feature type="compositionally biased region" description="Basic and acidic residues" evidence="2">
    <location>
        <begin position="774"/>
        <end position="797"/>
    </location>
</feature>
<reference evidence="3" key="2">
    <citation type="submission" date="2011-02" db="EMBL/GenBank/DDBJ databases">
        <authorList>
            <person name="MacLean D."/>
        </authorList>
    </citation>
    <scope>NUCLEOTIDE SEQUENCE</scope>
</reference>
<dbReference type="HOGENOM" id="CLU_308937_0_0_1"/>